<keyword evidence="2" id="KW-0596">Phosphopantetheine</keyword>
<dbReference type="CDD" id="cd05930">
    <property type="entry name" value="A_NRPS"/>
    <property type="match status" value="1"/>
</dbReference>
<evidence type="ECO:0000256" key="3">
    <source>
        <dbReference type="ARBA" id="ARBA00022553"/>
    </source>
</evidence>
<dbReference type="PANTHER" id="PTHR45527">
    <property type="entry name" value="NONRIBOSOMAL PEPTIDE SYNTHETASE"/>
    <property type="match status" value="1"/>
</dbReference>
<dbReference type="FunFam" id="3.40.50.980:FF:000001">
    <property type="entry name" value="Non-ribosomal peptide synthetase"/>
    <property type="match status" value="1"/>
</dbReference>
<dbReference type="Pfam" id="PF00501">
    <property type="entry name" value="AMP-binding"/>
    <property type="match status" value="1"/>
</dbReference>
<dbReference type="PANTHER" id="PTHR45527:SF1">
    <property type="entry name" value="FATTY ACID SYNTHASE"/>
    <property type="match status" value="1"/>
</dbReference>
<dbReference type="Gene3D" id="1.10.1200.10">
    <property type="entry name" value="ACP-like"/>
    <property type="match status" value="1"/>
</dbReference>
<proteinExistence type="predicted"/>
<dbReference type="GO" id="GO:0005737">
    <property type="term" value="C:cytoplasm"/>
    <property type="evidence" value="ECO:0007669"/>
    <property type="project" value="TreeGrafter"/>
</dbReference>
<dbReference type="InterPro" id="IPR010071">
    <property type="entry name" value="AA_adenyl_dom"/>
</dbReference>
<sequence>MPDSIAVLNPHAAPPRCGTVRELPATTVLGLFESRAAAEPSAPALYCAGARLTYGELDAAAEALAERLRGRGVGAGSRVAVCLDRSPDLLTGLLAVWKAGGVHLPVDLGYPAERITHLLTDSGAVLALSRSDLQDRLPAASTVPTLLTDRSDPRASAVARPGLTHADPAHLIYTSGSTGLPKGVLNSHGALLNVVLELGREMPCEPGDRWLAMAAAGFDIAMAEFCVPLATGAELVLPTEDELRDPRRLVALIDELAVTRMQAVPSQWRLLLDAGFDAPELVAMVGGESLGVNLAQELRGRVAALFNGYGPTETTVLSTLWRVPAQVGSVSLGLPIANTRLHLLGPDLAPVPDGATGELCIAGAGVADGYPNRPELTAERFVPEPARTDGALMYRTGDLCRWRADGTLEFLGRSDGQVKVNGRRIELGEVESALSAMPGVTGVCVAVHDQGDAGAALVAYLVPAAGAQAPDPAGVRAFGRDRLPAALVPGLVVVLDAFPLTPHGKVDRAALPAPLPAASDAGPVDGVTGEVCALLGRILSVPTVRPEDDPADLGATSLSLMQLSGRLHERWGVDVSPDDLLEATSVDAIAALVRASRG</sequence>
<dbReference type="Pfam" id="PF13193">
    <property type="entry name" value="AMP-binding_C"/>
    <property type="match status" value="1"/>
</dbReference>
<evidence type="ECO:0000256" key="2">
    <source>
        <dbReference type="ARBA" id="ARBA00022450"/>
    </source>
</evidence>
<dbReference type="InterPro" id="IPR025110">
    <property type="entry name" value="AMP-bd_C"/>
</dbReference>
<gene>
    <name evidence="5" type="ORF">SAMN05414137_103302</name>
</gene>
<dbReference type="FunFam" id="3.40.50.12780:FF:000012">
    <property type="entry name" value="Non-ribosomal peptide synthetase"/>
    <property type="match status" value="1"/>
</dbReference>
<dbReference type="GO" id="GO:0031177">
    <property type="term" value="F:phosphopantetheine binding"/>
    <property type="evidence" value="ECO:0007669"/>
    <property type="project" value="InterPro"/>
</dbReference>
<comment type="cofactor">
    <cofactor evidence="1">
        <name>pantetheine 4'-phosphate</name>
        <dbReference type="ChEBI" id="CHEBI:47942"/>
    </cofactor>
</comment>
<dbReference type="InterPro" id="IPR020806">
    <property type="entry name" value="PKS_PP-bd"/>
</dbReference>
<evidence type="ECO:0000313" key="5">
    <source>
        <dbReference type="EMBL" id="SEK74162.1"/>
    </source>
</evidence>
<protein>
    <submittedName>
        <fullName evidence="5">Amino acid adenylation domain-containing protein</fullName>
    </submittedName>
</protein>
<keyword evidence="3" id="KW-0597">Phosphoprotein</keyword>
<dbReference type="GO" id="GO:0043041">
    <property type="term" value="P:amino acid activation for nonribosomal peptide biosynthetic process"/>
    <property type="evidence" value="ECO:0007669"/>
    <property type="project" value="TreeGrafter"/>
</dbReference>
<dbReference type="InterPro" id="IPR036736">
    <property type="entry name" value="ACP-like_sf"/>
</dbReference>
<dbReference type="GO" id="GO:0044550">
    <property type="term" value="P:secondary metabolite biosynthetic process"/>
    <property type="evidence" value="ECO:0007669"/>
    <property type="project" value="TreeGrafter"/>
</dbReference>
<dbReference type="GO" id="GO:0017000">
    <property type="term" value="P:antibiotic biosynthetic process"/>
    <property type="evidence" value="ECO:0007669"/>
    <property type="project" value="UniProtKB-ARBA"/>
</dbReference>
<dbReference type="InterPro" id="IPR000873">
    <property type="entry name" value="AMP-dep_synth/lig_dom"/>
</dbReference>
<dbReference type="InterPro" id="IPR020845">
    <property type="entry name" value="AMP-binding_CS"/>
</dbReference>
<dbReference type="NCBIfam" id="TIGR01733">
    <property type="entry name" value="AA-adenyl-dom"/>
    <property type="match status" value="1"/>
</dbReference>
<dbReference type="InterPro" id="IPR045851">
    <property type="entry name" value="AMP-bd_C_sf"/>
</dbReference>
<dbReference type="InterPro" id="IPR009081">
    <property type="entry name" value="PP-bd_ACP"/>
</dbReference>
<accession>A0A1H7JI47</accession>
<dbReference type="PROSITE" id="PS00455">
    <property type="entry name" value="AMP_BINDING"/>
    <property type="match status" value="1"/>
</dbReference>
<dbReference type="SUPFAM" id="SSF47336">
    <property type="entry name" value="ACP-like"/>
    <property type="match status" value="1"/>
</dbReference>
<dbReference type="FunFam" id="2.30.38.10:FF:000001">
    <property type="entry name" value="Non-ribosomal peptide synthetase PvdI"/>
    <property type="match status" value="1"/>
</dbReference>
<dbReference type="eggNOG" id="COG1020">
    <property type="taxonomic scope" value="Bacteria"/>
</dbReference>
<evidence type="ECO:0000256" key="1">
    <source>
        <dbReference type="ARBA" id="ARBA00001957"/>
    </source>
</evidence>
<name>A0A1H7JI47_STRJI</name>
<dbReference type="SUPFAM" id="SSF56801">
    <property type="entry name" value="Acetyl-CoA synthetase-like"/>
    <property type="match status" value="1"/>
</dbReference>
<dbReference type="AlphaFoldDB" id="A0A1H7JI47"/>
<dbReference type="Gene3D" id="3.30.300.30">
    <property type="match status" value="1"/>
</dbReference>
<dbReference type="Pfam" id="PF00550">
    <property type="entry name" value="PP-binding"/>
    <property type="match status" value="1"/>
</dbReference>
<dbReference type="SMART" id="SM00823">
    <property type="entry name" value="PKS_PP"/>
    <property type="match status" value="1"/>
</dbReference>
<dbReference type="Gene3D" id="3.40.50.12780">
    <property type="entry name" value="N-terminal domain of ligase-like"/>
    <property type="match status" value="1"/>
</dbReference>
<organism evidence="5 6">
    <name type="scientific">Streptacidiphilus jiangxiensis</name>
    <dbReference type="NCBI Taxonomy" id="235985"/>
    <lineage>
        <taxon>Bacteria</taxon>
        <taxon>Bacillati</taxon>
        <taxon>Actinomycetota</taxon>
        <taxon>Actinomycetes</taxon>
        <taxon>Kitasatosporales</taxon>
        <taxon>Streptomycetaceae</taxon>
        <taxon>Streptacidiphilus</taxon>
    </lineage>
</organism>
<feature type="domain" description="Carrier" evidence="4">
    <location>
        <begin position="522"/>
        <end position="597"/>
    </location>
</feature>
<dbReference type="EMBL" id="FOAZ01000003">
    <property type="protein sequence ID" value="SEK74162.1"/>
    <property type="molecule type" value="Genomic_DNA"/>
</dbReference>
<evidence type="ECO:0000313" key="6">
    <source>
        <dbReference type="Proteomes" id="UP000183015"/>
    </source>
</evidence>
<dbReference type="PROSITE" id="PS50075">
    <property type="entry name" value="CARRIER"/>
    <property type="match status" value="1"/>
</dbReference>
<dbReference type="InterPro" id="IPR042099">
    <property type="entry name" value="ANL_N_sf"/>
</dbReference>
<evidence type="ECO:0000259" key="4">
    <source>
        <dbReference type="PROSITE" id="PS50075"/>
    </source>
</evidence>
<dbReference type="STRING" id="235985.SAMN05414137_103302"/>
<dbReference type="OrthoDB" id="2472181at2"/>
<reference evidence="6" key="1">
    <citation type="submission" date="2016-10" db="EMBL/GenBank/DDBJ databases">
        <authorList>
            <person name="Varghese N."/>
        </authorList>
    </citation>
    <scope>NUCLEOTIDE SEQUENCE [LARGE SCALE GENOMIC DNA]</scope>
    <source>
        <strain evidence="6">DSM 45096 / BCRC 16803 / CGMCC 4.1857 / CIP 109030 / JCM 12277 / KCTC 19219 / NBRC 100920 / 33214</strain>
    </source>
</reference>
<dbReference type="RefSeq" id="WP_052439157.1">
    <property type="nucleotide sequence ID" value="NZ_BBPN01000034.1"/>
</dbReference>
<dbReference type="Proteomes" id="UP000183015">
    <property type="component" value="Unassembled WGS sequence"/>
</dbReference>
<keyword evidence="6" id="KW-1185">Reference proteome</keyword>